<dbReference type="InterPro" id="IPR006011">
    <property type="entry name" value="Syntaxin_N"/>
</dbReference>
<name>A0A9N7NGA8_STRHE</name>
<sequence length="261" mass="28954">MLTLICRLLCSVGPSEGFGFGGRAQMRGSSGSGRGAELIEGEAGCTDLGPGRVFASSDVPLSSAGRDRDSALAEQHRILLRPSVFGKVSSGQPQTTSTRHPCSVAADKLKLRHSGSLDVFFDQLEAIKDKIAARRPSTAACSPPNSQHLRRFQGPLVGNSHLIKSRFKSLDWTNVVGRHLPRFSLGSSSDRTRTFVVDGIQRKLHESMAWFNDLWEIIGAEYGETVWRKILYLERRQRRGEVVEVTTELWERHVEAVKLER</sequence>
<dbReference type="AlphaFoldDB" id="A0A9N7NGA8"/>
<organism evidence="3 4">
    <name type="scientific">Striga hermonthica</name>
    <name type="common">Purple witchweed</name>
    <name type="synonym">Buchnera hermonthica</name>
    <dbReference type="NCBI Taxonomy" id="68872"/>
    <lineage>
        <taxon>Eukaryota</taxon>
        <taxon>Viridiplantae</taxon>
        <taxon>Streptophyta</taxon>
        <taxon>Embryophyta</taxon>
        <taxon>Tracheophyta</taxon>
        <taxon>Spermatophyta</taxon>
        <taxon>Magnoliopsida</taxon>
        <taxon>eudicotyledons</taxon>
        <taxon>Gunneridae</taxon>
        <taxon>Pentapetalae</taxon>
        <taxon>asterids</taxon>
        <taxon>lamiids</taxon>
        <taxon>Lamiales</taxon>
        <taxon>Orobanchaceae</taxon>
        <taxon>Buchnereae</taxon>
        <taxon>Striga</taxon>
    </lineage>
</organism>
<gene>
    <name evidence="3" type="ORF">SHERM_26618</name>
</gene>
<evidence type="ECO:0000256" key="1">
    <source>
        <dbReference type="SAM" id="SignalP"/>
    </source>
</evidence>
<feature type="signal peptide" evidence="1">
    <location>
        <begin position="1"/>
        <end position="17"/>
    </location>
</feature>
<protein>
    <recommendedName>
        <fullName evidence="2">Syntaxin N-terminal domain-containing protein</fullName>
    </recommendedName>
</protein>
<dbReference type="Proteomes" id="UP001153555">
    <property type="component" value="Unassembled WGS sequence"/>
</dbReference>
<evidence type="ECO:0000313" key="4">
    <source>
        <dbReference type="Proteomes" id="UP001153555"/>
    </source>
</evidence>
<feature type="chain" id="PRO_5040380829" description="Syntaxin N-terminal domain-containing protein" evidence="1">
    <location>
        <begin position="18"/>
        <end position="261"/>
    </location>
</feature>
<dbReference type="Pfam" id="PF00804">
    <property type="entry name" value="Syntaxin"/>
    <property type="match status" value="1"/>
</dbReference>
<keyword evidence="1" id="KW-0732">Signal</keyword>
<feature type="domain" description="Syntaxin N-terminal" evidence="2">
    <location>
        <begin position="161"/>
        <end position="244"/>
    </location>
</feature>
<evidence type="ECO:0000313" key="3">
    <source>
        <dbReference type="EMBL" id="CAA0831238.1"/>
    </source>
</evidence>
<accession>A0A9N7NGA8</accession>
<keyword evidence="4" id="KW-1185">Reference proteome</keyword>
<comment type="caution">
    <text evidence="3">The sequence shown here is derived from an EMBL/GenBank/DDBJ whole genome shotgun (WGS) entry which is preliminary data.</text>
</comment>
<dbReference type="EMBL" id="CACSLK010027831">
    <property type="protein sequence ID" value="CAA0831238.1"/>
    <property type="molecule type" value="Genomic_DNA"/>
</dbReference>
<dbReference type="GO" id="GO:0016020">
    <property type="term" value="C:membrane"/>
    <property type="evidence" value="ECO:0007669"/>
    <property type="project" value="InterPro"/>
</dbReference>
<dbReference type="OrthoDB" id="10255013at2759"/>
<proteinExistence type="predicted"/>
<reference evidence="3" key="1">
    <citation type="submission" date="2019-12" db="EMBL/GenBank/DDBJ databases">
        <authorList>
            <person name="Scholes J."/>
        </authorList>
    </citation>
    <scope>NUCLEOTIDE SEQUENCE</scope>
</reference>
<evidence type="ECO:0000259" key="2">
    <source>
        <dbReference type="Pfam" id="PF00804"/>
    </source>
</evidence>